<evidence type="ECO:0000313" key="3">
    <source>
        <dbReference type="Proteomes" id="UP000222336"/>
    </source>
</evidence>
<name>A0A0U4JHY7_9CAUD</name>
<accession>A0A0U4JHY7</accession>
<protein>
    <submittedName>
        <fullName evidence="2">Uncharacterized protein</fullName>
    </submittedName>
</protein>
<dbReference type="GeneID" id="40078903"/>
<dbReference type="EMBL" id="KU160654">
    <property type="protein sequence ID" value="ALY09572.1"/>
    <property type="molecule type" value="Genomic_DNA"/>
</dbReference>
<sequence length="86" mass="9650">MPMTRRNIISAKLKAKRFIRDADAALARLDAENETRGAWDPELQRYVGAPRPSSGHDRSGGSPETAQLRRTSMDLTRSLAKLRSRD</sequence>
<dbReference type="Proteomes" id="UP000222336">
    <property type="component" value="Segment"/>
</dbReference>
<dbReference type="RefSeq" id="YP_009603035.1">
    <property type="nucleotide sequence ID" value="NC_041947.1"/>
</dbReference>
<proteinExistence type="predicted"/>
<evidence type="ECO:0000256" key="1">
    <source>
        <dbReference type="SAM" id="MobiDB-lite"/>
    </source>
</evidence>
<feature type="compositionally biased region" description="Basic and acidic residues" evidence="1">
    <location>
        <begin position="33"/>
        <end position="43"/>
    </location>
</feature>
<dbReference type="KEGG" id="vg:40078903"/>
<gene>
    <name evidence="2" type="primary">45</name>
    <name evidence="2" type="ORF">LAROYE_45</name>
</gene>
<reference evidence="3" key="1">
    <citation type="submission" date="2015-11" db="EMBL/GenBank/DDBJ databases">
        <authorList>
            <person name="Dogans D."/>
            <person name="Schneider V.M."/>
            <person name="Bradley K.W."/>
            <person name="Asai D.J."/>
            <person name="Bowman C.A."/>
            <person name="Russell D.A."/>
            <person name="Pope W.H."/>
            <person name="Jacobs-Sera D."/>
            <person name="Hendrix R.W."/>
            <person name="Hatfull G.F."/>
        </authorList>
    </citation>
    <scope>NUCLEOTIDE SEQUENCE [LARGE SCALE GENOMIC DNA]</scope>
</reference>
<organism evidence="2 3">
    <name type="scientific">Arthrobacter phage Laroye</name>
    <dbReference type="NCBI Taxonomy" id="1772305"/>
    <lineage>
        <taxon>Viruses</taxon>
        <taxon>Duplodnaviria</taxon>
        <taxon>Heunggongvirae</taxon>
        <taxon>Uroviricota</taxon>
        <taxon>Caudoviricetes</taxon>
        <taxon>Laroyevirus</taxon>
        <taxon>Laroyevirus laroye</taxon>
    </lineage>
</organism>
<evidence type="ECO:0000313" key="2">
    <source>
        <dbReference type="EMBL" id="ALY09572.1"/>
    </source>
</evidence>
<keyword evidence="3" id="KW-1185">Reference proteome</keyword>
<feature type="compositionally biased region" description="Polar residues" evidence="1">
    <location>
        <begin position="62"/>
        <end position="75"/>
    </location>
</feature>
<feature type="region of interest" description="Disordered" evidence="1">
    <location>
        <begin position="33"/>
        <end position="86"/>
    </location>
</feature>